<dbReference type="Proteomes" id="UP000256491">
    <property type="component" value="Unassembled WGS sequence"/>
</dbReference>
<name>A0ABX9IFL2_9FLAO</name>
<reference evidence="1 2" key="1">
    <citation type="journal article" date="2010" name="Syst. Appl. Microbiol.">
        <title>Four new species of Chryseobacterium from the rhizosphere of coastal sand dune plants, Chryseobacterium elymi sp. nov., Chryseobacterium hagamense sp. nov., Chryseobacterium lathyri sp. nov. and Chryseobacterium rhizosphaerae sp. nov.</title>
        <authorList>
            <person name="Cho S.H."/>
            <person name="Lee K.S."/>
            <person name="Shin D.S."/>
            <person name="Han J.H."/>
            <person name="Park K.S."/>
            <person name="Lee C.H."/>
            <person name="Park K.H."/>
            <person name="Kim S.B."/>
        </authorList>
    </citation>
    <scope>NUCLEOTIDE SEQUENCE [LARGE SCALE GENOMIC DNA]</scope>
    <source>
        <strain evidence="1 2">KCTC 22548</strain>
    </source>
</reference>
<evidence type="ECO:0000313" key="1">
    <source>
        <dbReference type="EMBL" id="REC69294.1"/>
    </source>
</evidence>
<proteinExistence type="predicted"/>
<accession>A0ABX9IFL2</accession>
<comment type="caution">
    <text evidence="1">The sequence shown here is derived from an EMBL/GenBank/DDBJ whole genome shotgun (WGS) entry which is preliminary data.</text>
</comment>
<gene>
    <name evidence="1" type="ORF">DRF57_23085</name>
</gene>
<keyword evidence="2" id="KW-1185">Reference proteome</keyword>
<sequence length="944" mass="105268">MSIIVNAQQGDINFGDLPRPVPSVSSLPTYTESPISLATGIPDINYPLLALLTNDKSISANLLLQYHPANMDETQAGSEVGMGWTMFSGGVISREIVDELDERYDDASWQYYQKNKFNDVYYYNLPGISGKFKIERNTDNNTFKVLNLTPNNIKIEYTRNSNNATLIINSFTITDGNGFKYLFNDYGQSRSYRNAITSGTLYKSAFYLTQVKNAANVALLSFEYQKENKMVPGSTNILYQICKVKNITSPGLGSIVIDYNYDQTLENTMNDPYSITKVSLKNSIGNIIGQYGFEYMMMGYSIFGSIETANKRTLTRIHKINLENLTGPPLETTKLLYSQLPYFSPENSYGPGDPCNATEGVNLARYAVKTLNKIVMPTGGMVEYNYDANEYYTNKNLPGYATPGSFGDPSVQYMSTFKGIAVNTKQTNTYTFQVTGDPGVLKKIYITFEATKYKPVFADDSFIDYSIGGSGSTYTCYNYNDPELEGNARSLKNFDLYPGTYTITMSGTGGHGEMTIQEIKNIPAPFRNASNNNRQLGIRIKNVKYYNSEFNPALQKSTDYNYNVFNDPNSVSGTIFYPETESSSTVGTPFVLYKNVKVTNSGNNGYVNYYFKTPNDYPKFPYTHNGSNVSFWPYYNITRAGVQEKNEAYNAQNKPVSASLYDFSFETLNDFPDIAVDGGFTKKAYLKSSKITTKNYQDNNRYVENKVETEFNTTNFRVASVKETSSDGSISEKYISYPIGLAGYQNLENANMIGVPVITEIKNNGKVISRTEVKYNGTIGVYPSSVIAVNPNDNSTKTVVRYDEYDSKGNIKQMTSNPDVAGGNPSVIIWGYNQSFPIAKIEGAKLSDIGTLADDIVLKSNADVDASSEVTLMNALDSFRNNPGVKNFIITTYTYDPMIGITTVTPATGLREIYKYDKNGRLISVVDVNGNIIKDYKYNTKPQL</sequence>
<protein>
    <recommendedName>
        <fullName evidence="3">RHS repeat protein</fullName>
    </recommendedName>
</protein>
<evidence type="ECO:0008006" key="3">
    <source>
        <dbReference type="Google" id="ProtNLM"/>
    </source>
</evidence>
<evidence type="ECO:0000313" key="2">
    <source>
        <dbReference type="Proteomes" id="UP000256491"/>
    </source>
</evidence>
<organism evidence="1 2">
    <name type="scientific">Chryseobacterium rhizosphaerae</name>
    <dbReference type="NCBI Taxonomy" id="395937"/>
    <lineage>
        <taxon>Bacteria</taxon>
        <taxon>Pseudomonadati</taxon>
        <taxon>Bacteroidota</taxon>
        <taxon>Flavobacteriia</taxon>
        <taxon>Flavobacteriales</taxon>
        <taxon>Weeksellaceae</taxon>
        <taxon>Chryseobacterium group</taxon>
        <taxon>Chryseobacterium</taxon>
    </lineage>
</organism>
<dbReference type="EMBL" id="QNUF01000054">
    <property type="protein sequence ID" value="REC69294.1"/>
    <property type="molecule type" value="Genomic_DNA"/>
</dbReference>